<evidence type="ECO:0000313" key="1">
    <source>
        <dbReference type="EMBL" id="KAJ8921189.1"/>
    </source>
</evidence>
<gene>
    <name evidence="1" type="ORF">NQ315_013661</name>
</gene>
<dbReference type="Proteomes" id="UP001159042">
    <property type="component" value="Unassembled WGS sequence"/>
</dbReference>
<dbReference type="AlphaFoldDB" id="A0AAV8W3X8"/>
<keyword evidence="2" id="KW-1185">Reference proteome</keyword>
<name>A0AAV8W3X8_9CUCU</name>
<evidence type="ECO:0000313" key="2">
    <source>
        <dbReference type="Proteomes" id="UP001159042"/>
    </source>
</evidence>
<comment type="caution">
    <text evidence="1">The sequence shown here is derived from an EMBL/GenBank/DDBJ whole genome shotgun (WGS) entry which is preliminary data.</text>
</comment>
<protein>
    <submittedName>
        <fullName evidence="1">Uncharacterized protein</fullName>
    </submittedName>
</protein>
<accession>A0AAV8W3X8</accession>
<reference evidence="1 2" key="1">
    <citation type="journal article" date="2023" name="Insect Mol. Biol.">
        <title>Genome sequencing provides insights into the evolution of gene families encoding plant cell wall-degrading enzymes in longhorned beetles.</title>
        <authorList>
            <person name="Shin N.R."/>
            <person name="Okamura Y."/>
            <person name="Kirsch R."/>
            <person name="Pauchet Y."/>
        </authorList>
    </citation>
    <scope>NUCLEOTIDE SEQUENCE [LARGE SCALE GENOMIC DNA]</scope>
    <source>
        <strain evidence="1">EAD_L_NR</strain>
    </source>
</reference>
<dbReference type="EMBL" id="JANEYG010000011">
    <property type="protein sequence ID" value="KAJ8921189.1"/>
    <property type="molecule type" value="Genomic_DNA"/>
</dbReference>
<sequence length="73" mass="8682">MWRCPGIFNQAPGRNKWCLFVFRDIMVIPGNEKVDRLTRLESEEPCQRPEQILRIYRGSINGTVSKDEEWLEE</sequence>
<organism evidence="1 2">
    <name type="scientific">Exocentrus adspersus</name>
    <dbReference type="NCBI Taxonomy" id="1586481"/>
    <lineage>
        <taxon>Eukaryota</taxon>
        <taxon>Metazoa</taxon>
        <taxon>Ecdysozoa</taxon>
        <taxon>Arthropoda</taxon>
        <taxon>Hexapoda</taxon>
        <taxon>Insecta</taxon>
        <taxon>Pterygota</taxon>
        <taxon>Neoptera</taxon>
        <taxon>Endopterygota</taxon>
        <taxon>Coleoptera</taxon>
        <taxon>Polyphaga</taxon>
        <taxon>Cucujiformia</taxon>
        <taxon>Chrysomeloidea</taxon>
        <taxon>Cerambycidae</taxon>
        <taxon>Lamiinae</taxon>
        <taxon>Acanthocinini</taxon>
        <taxon>Exocentrus</taxon>
    </lineage>
</organism>
<proteinExistence type="predicted"/>